<organism evidence="6 7">
    <name type="scientific">Eragrostis curvula</name>
    <name type="common">weeping love grass</name>
    <dbReference type="NCBI Taxonomy" id="38414"/>
    <lineage>
        <taxon>Eukaryota</taxon>
        <taxon>Viridiplantae</taxon>
        <taxon>Streptophyta</taxon>
        <taxon>Embryophyta</taxon>
        <taxon>Tracheophyta</taxon>
        <taxon>Spermatophyta</taxon>
        <taxon>Magnoliopsida</taxon>
        <taxon>Liliopsida</taxon>
        <taxon>Poales</taxon>
        <taxon>Poaceae</taxon>
        <taxon>PACMAD clade</taxon>
        <taxon>Chloridoideae</taxon>
        <taxon>Eragrostideae</taxon>
        <taxon>Eragrostidinae</taxon>
        <taxon>Eragrostis</taxon>
    </lineage>
</organism>
<proteinExistence type="inferred from homology"/>
<evidence type="ECO:0000256" key="4">
    <source>
        <dbReference type="SAM" id="SignalP"/>
    </source>
</evidence>
<dbReference type="AlphaFoldDB" id="A0A5J9V373"/>
<dbReference type="PANTHER" id="PTHR35357:SF13">
    <property type="entry name" value="OS02G0537100 PROTEIN"/>
    <property type="match status" value="1"/>
</dbReference>
<evidence type="ECO:0000256" key="3">
    <source>
        <dbReference type="ARBA" id="ARBA00038471"/>
    </source>
</evidence>
<comment type="caution">
    <text evidence="6">The sequence shown here is derived from an EMBL/GenBank/DDBJ whole genome shotgun (WGS) entry which is preliminary data.</text>
</comment>
<feature type="chain" id="PRO_5023916378" description="Pectinesterase inhibitor domain-containing protein" evidence="4">
    <location>
        <begin position="22"/>
        <end position="283"/>
    </location>
</feature>
<accession>A0A5J9V373</accession>
<dbReference type="PANTHER" id="PTHR35357">
    <property type="entry name" value="OS02G0537100 PROTEIN"/>
    <property type="match status" value="1"/>
</dbReference>
<evidence type="ECO:0000256" key="1">
    <source>
        <dbReference type="ARBA" id="ARBA00022729"/>
    </source>
</evidence>
<gene>
    <name evidence="6" type="ORF">EJB05_21425</name>
</gene>
<dbReference type="InterPro" id="IPR035513">
    <property type="entry name" value="Invertase/methylesterase_inhib"/>
</dbReference>
<dbReference type="Proteomes" id="UP000324897">
    <property type="component" value="Chromosome 1"/>
</dbReference>
<feature type="domain" description="Pectinesterase inhibitor" evidence="5">
    <location>
        <begin position="33"/>
        <end position="183"/>
    </location>
</feature>
<keyword evidence="1 4" id="KW-0732">Signal</keyword>
<dbReference type="GO" id="GO:0004857">
    <property type="term" value="F:enzyme inhibitor activity"/>
    <property type="evidence" value="ECO:0007669"/>
    <property type="project" value="InterPro"/>
</dbReference>
<dbReference type="NCBIfam" id="TIGR01614">
    <property type="entry name" value="PME_inhib"/>
    <property type="match status" value="1"/>
</dbReference>
<evidence type="ECO:0000313" key="7">
    <source>
        <dbReference type="Proteomes" id="UP000324897"/>
    </source>
</evidence>
<feature type="non-terminal residue" evidence="6">
    <location>
        <position position="1"/>
    </location>
</feature>
<feature type="signal peptide" evidence="4">
    <location>
        <begin position="1"/>
        <end position="21"/>
    </location>
</feature>
<evidence type="ECO:0000256" key="2">
    <source>
        <dbReference type="ARBA" id="ARBA00023157"/>
    </source>
</evidence>
<evidence type="ECO:0000259" key="5">
    <source>
        <dbReference type="Pfam" id="PF04043"/>
    </source>
</evidence>
<name>A0A5J9V373_9POAL</name>
<comment type="similarity">
    <text evidence="3">Belongs to the PMEI family.</text>
</comment>
<dbReference type="SUPFAM" id="SSF101148">
    <property type="entry name" value="Plant invertase/pectin methylesterase inhibitor"/>
    <property type="match status" value="1"/>
</dbReference>
<sequence length="283" mass="31990">MACLLAVSTIVVAHVLSGVDADDRSVVKREVMRACKEVANSDKRINYNFCVSELDKNYKNGEEGGVSLRVANAAAFAASHRMDSAYHDIYVLIEKLGADLNKTRLGQALDQCWRPYNNARIDFTIALQLIDSKSYAEAKMRFSRATEGAIQCDDVLAKAKIDVWPLVQHSKYAVQMGRICVAIGDRMLPKMWKEISGLLQLQVGADYIFVASLWLSNKKFTVTNMVSSAAMWSLWKLRNSLHFQRTIWRDMKSLGLWKMMSSMLQQWMILCTVGCLERQGDCK</sequence>
<protein>
    <recommendedName>
        <fullName evidence="5">Pectinesterase inhibitor domain-containing protein</fullName>
    </recommendedName>
</protein>
<keyword evidence="2" id="KW-1015">Disulfide bond</keyword>
<dbReference type="Gramene" id="TVU29837">
    <property type="protein sequence ID" value="TVU29837"/>
    <property type="gene ID" value="EJB05_21425"/>
</dbReference>
<dbReference type="OrthoDB" id="682975at2759"/>
<dbReference type="Gene3D" id="1.20.140.40">
    <property type="entry name" value="Invertase/pectin methylesterase inhibitor family protein"/>
    <property type="match status" value="1"/>
</dbReference>
<keyword evidence="7" id="KW-1185">Reference proteome</keyword>
<dbReference type="Pfam" id="PF04043">
    <property type="entry name" value="PMEI"/>
    <property type="match status" value="1"/>
</dbReference>
<dbReference type="EMBL" id="RWGY01000011">
    <property type="protein sequence ID" value="TVU29837.1"/>
    <property type="molecule type" value="Genomic_DNA"/>
</dbReference>
<dbReference type="InterPro" id="IPR006501">
    <property type="entry name" value="Pectinesterase_inhib_dom"/>
</dbReference>
<reference evidence="6 7" key="1">
    <citation type="journal article" date="2019" name="Sci. Rep.">
        <title>A high-quality genome of Eragrostis curvula grass provides insights into Poaceae evolution and supports new strategies to enhance forage quality.</title>
        <authorList>
            <person name="Carballo J."/>
            <person name="Santos B.A.C.M."/>
            <person name="Zappacosta D."/>
            <person name="Garbus I."/>
            <person name="Selva J.P."/>
            <person name="Gallo C.A."/>
            <person name="Diaz A."/>
            <person name="Albertini E."/>
            <person name="Caccamo M."/>
            <person name="Echenique V."/>
        </authorList>
    </citation>
    <scope>NUCLEOTIDE SEQUENCE [LARGE SCALE GENOMIC DNA]</scope>
    <source>
        <strain evidence="7">cv. Victoria</strain>
        <tissue evidence="6">Leaf</tissue>
    </source>
</reference>
<evidence type="ECO:0000313" key="6">
    <source>
        <dbReference type="EMBL" id="TVU29837.1"/>
    </source>
</evidence>